<name>A0A369IF05_9BACT</name>
<dbReference type="EC" id="3.1.21.3" evidence="10"/>
<comment type="catalytic activity">
    <reaction evidence="1 10">
        <text>Endonucleolytic cleavage of DNA to give random double-stranded fragments with terminal 5'-phosphates, ATP is simultaneously hydrolyzed.</text>
        <dbReference type="EC" id="3.1.21.3"/>
    </reaction>
</comment>
<comment type="similarity">
    <text evidence="2 10">Belongs to the HsdR family.</text>
</comment>
<keyword evidence="7 10" id="KW-0378">Hydrolase</keyword>
<dbReference type="InterPro" id="IPR051268">
    <property type="entry name" value="Type-I_R_enzyme_R_subunit"/>
</dbReference>
<evidence type="ECO:0000313" key="12">
    <source>
        <dbReference type="EMBL" id="RDB06907.1"/>
    </source>
</evidence>
<dbReference type="InterPro" id="IPR027417">
    <property type="entry name" value="P-loop_NTPase"/>
</dbReference>
<dbReference type="Proteomes" id="UP000253141">
    <property type="component" value="Unassembled WGS sequence"/>
</dbReference>
<dbReference type="NCBIfam" id="TIGR00348">
    <property type="entry name" value="hsdR"/>
    <property type="match status" value="1"/>
</dbReference>
<dbReference type="EMBL" id="QPIW01000003">
    <property type="protein sequence ID" value="RDB06907.1"/>
    <property type="molecule type" value="Genomic_DNA"/>
</dbReference>
<evidence type="ECO:0000256" key="3">
    <source>
        <dbReference type="ARBA" id="ARBA00022722"/>
    </source>
</evidence>
<keyword evidence="3" id="KW-0540">Nuclease</keyword>
<evidence type="ECO:0000256" key="9">
    <source>
        <dbReference type="ARBA" id="ARBA00023125"/>
    </source>
</evidence>
<keyword evidence="13" id="KW-1185">Reference proteome</keyword>
<dbReference type="GO" id="GO:0009307">
    <property type="term" value="P:DNA restriction-modification system"/>
    <property type="evidence" value="ECO:0007669"/>
    <property type="project" value="UniProtKB-KW"/>
</dbReference>
<organism evidence="12 13">
    <name type="scientific">Runella aurantiaca</name>
    <dbReference type="NCBI Taxonomy" id="2282308"/>
    <lineage>
        <taxon>Bacteria</taxon>
        <taxon>Pseudomonadati</taxon>
        <taxon>Bacteroidota</taxon>
        <taxon>Cytophagia</taxon>
        <taxon>Cytophagales</taxon>
        <taxon>Spirosomataceae</taxon>
        <taxon>Runella</taxon>
    </lineage>
</organism>
<dbReference type="Pfam" id="PF22679">
    <property type="entry name" value="T1R_D3-like"/>
    <property type="match status" value="1"/>
</dbReference>
<dbReference type="CDD" id="cd18030">
    <property type="entry name" value="DEXHc_RE_I_HsdR"/>
    <property type="match status" value="1"/>
</dbReference>
<dbReference type="GO" id="GO:0003677">
    <property type="term" value="F:DNA binding"/>
    <property type="evidence" value="ECO:0007669"/>
    <property type="project" value="UniProtKB-KW"/>
</dbReference>
<dbReference type="Gene3D" id="3.90.1570.50">
    <property type="match status" value="1"/>
</dbReference>
<dbReference type="SUPFAM" id="SSF52540">
    <property type="entry name" value="P-loop containing nucleoside triphosphate hydrolases"/>
    <property type="match status" value="1"/>
</dbReference>
<keyword evidence="5 10" id="KW-0680">Restriction system</keyword>
<comment type="subunit">
    <text evidence="10">The type I restriction/modification system is composed of three polypeptides R, M and S.</text>
</comment>
<keyword evidence="6 12" id="KW-0255">Endonuclease</keyword>
<dbReference type="GO" id="GO:0009035">
    <property type="term" value="F:type I site-specific deoxyribonuclease activity"/>
    <property type="evidence" value="ECO:0007669"/>
    <property type="project" value="UniProtKB-EC"/>
</dbReference>
<dbReference type="AlphaFoldDB" id="A0A369IF05"/>
<comment type="function">
    <text evidence="10">Subunit R is required for both nuclease and ATPase activities, but not for modification.</text>
</comment>
<dbReference type="SMART" id="SM00487">
    <property type="entry name" value="DEXDc"/>
    <property type="match status" value="1"/>
</dbReference>
<evidence type="ECO:0000256" key="2">
    <source>
        <dbReference type="ARBA" id="ARBA00008598"/>
    </source>
</evidence>
<dbReference type="PANTHER" id="PTHR30195">
    <property type="entry name" value="TYPE I SITE-SPECIFIC DEOXYRIBONUCLEASE PROTEIN SUBUNIT M AND R"/>
    <property type="match status" value="1"/>
</dbReference>
<comment type="caution">
    <text evidence="12">The sequence shown here is derived from an EMBL/GenBank/DDBJ whole genome shotgun (WGS) entry which is preliminary data.</text>
</comment>
<feature type="domain" description="Helicase ATP-binding" evidence="11">
    <location>
        <begin position="333"/>
        <end position="494"/>
    </location>
</feature>
<evidence type="ECO:0000259" key="11">
    <source>
        <dbReference type="PROSITE" id="PS51192"/>
    </source>
</evidence>
<dbReference type="RefSeq" id="WP_114460226.1">
    <property type="nucleotide sequence ID" value="NZ_QPIW01000003.1"/>
</dbReference>
<dbReference type="Pfam" id="PF18766">
    <property type="entry name" value="SWI2_SNF2"/>
    <property type="match status" value="1"/>
</dbReference>
<evidence type="ECO:0000256" key="6">
    <source>
        <dbReference type="ARBA" id="ARBA00022759"/>
    </source>
</evidence>
<evidence type="ECO:0000256" key="7">
    <source>
        <dbReference type="ARBA" id="ARBA00022801"/>
    </source>
</evidence>
<proteinExistence type="inferred from homology"/>
<evidence type="ECO:0000256" key="5">
    <source>
        <dbReference type="ARBA" id="ARBA00022747"/>
    </source>
</evidence>
<dbReference type="InterPro" id="IPR007409">
    <property type="entry name" value="Restrct_endonuc_type1_HsdR_N"/>
</dbReference>
<dbReference type="InterPro" id="IPR014001">
    <property type="entry name" value="Helicase_ATP-bd"/>
</dbReference>
<accession>A0A369IF05</accession>
<dbReference type="OrthoDB" id="9758243at2"/>
<keyword evidence="9 10" id="KW-0238">DNA-binding</keyword>
<dbReference type="InterPro" id="IPR055180">
    <property type="entry name" value="HsdR_RecA-like_helicase_dom_2"/>
</dbReference>
<keyword evidence="8 10" id="KW-0067">ATP-binding</keyword>
<dbReference type="InterPro" id="IPR004473">
    <property type="entry name" value="Restrct_endonuc_typeI_HsdR"/>
</dbReference>
<protein>
    <recommendedName>
        <fullName evidence="10">Type I restriction enzyme endonuclease subunit</fullName>
        <shortName evidence="10">R protein</shortName>
        <ecNumber evidence="10">3.1.21.3</ecNumber>
    </recommendedName>
</protein>
<evidence type="ECO:0000256" key="4">
    <source>
        <dbReference type="ARBA" id="ARBA00022741"/>
    </source>
</evidence>
<dbReference type="PROSITE" id="PS51192">
    <property type="entry name" value="HELICASE_ATP_BIND_1"/>
    <property type="match status" value="1"/>
</dbReference>
<dbReference type="PANTHER" id="PTHR30195:SF15">
    <property type="entry name" value="TYPE I RESTRICTION ENZYME HINDI ENDONUCLEASE SUBUNIT"/>
    <property type="match status" value="1"/>
</dbReference>
<dbReference type="Pfam" id="PF04313">
    <property type="entry name" value="HSDR_N"/>
    <property type="match status" value="1"/>
</dbReference>
<reference evidence="12 13" key="1">
    <citation type="submission" date="2018-07" db="EMBL/GenBank/DDBJ databases">
        <title>Genome analysis of Runella aurantiaca.</title>
        <authorList>
            <person name="Yang X."/>
        </authorList>
    </citation>
    <scope>NUCLEOTIDE SEQUENCE [LARGE SCALE GENOMIC DNA]</scope>
    <source>
        <strain evidence="12 13">YX9</strain>
    </source>
</reference>
<dbReference type="CDD" id="cd18800">
    <property type="entry name" value="SF2_C_EcoR124I-like"/>
    <property type="match status" value="1"/>
</dbReference>
<dbReference type="Gene3D" id="3.40.50.300">
    <property type="entry name" value="P-loop containing nucleotide triphosphate hydrolases"/>
    <property type="match status" value="2"/>
</dbReference>
<gene>
    <name evidence="12" type="ORF">DVG78_06410</name>
</gene>
<keyword evidence="4 10" id="KW-0547">Nucleotide-binding</keyword>
<evidence type="ECO:0000256" key="8">
    <source>
        <dbReference type="ARBA" id="ARBA00022840"/>
    </source>
</evidence>
<evidence type="ECO:0000256" key="10">
    <source>
        <dbReference type="RuleBase" id="RU364115"/>
    </source>
</evidence>
<evidence type="ECO:0000313" key="13">
    <source>
        <dbReference type="Proteomes" id="UP000253141"/>
    </source>
</evidence>
<evidence type="ECO:0000256" key="1">
    <source>
        <dbReference type="ARBA" id="ARBA00000851"/>
    </source>
</evidence>
<dbReference type="CDD" id="cd22332">
    <property type="entry name" value="HsdR_N"/>
    <property type="match status" value="1"/>
</dbReference>
<sequence>MNTPSFKEDHVSQLPALQLLQKLGYTYLPPEKALKLRNNKISNVLLEEVLRKQLKEINSIRVSSTKTSFFSDANIELGIHALKELPVNEGYMTACESAYNLLTLGKALEQSIDGDKKSFTLQYIDWKNIHNNVFHVTEEFVVMRSTSKDTYRPDLVLFVNGIPLCIIECKRPDIKSPVSEAISQHTRNQQEDGIRPLYMYSQLLLSIATLQAKYGTTDTKEEFWAAWREEGATEQQQAQKDLLKELINTPLSPEQKQLLYQDREYWEVKYMEQLEKSTLEVSVQDEYLFNLCRPERLMELSKDYILFEGGTYKKIARYQQYFAIKKVIKRIQNIEQGRRQGGVIWHTQGSGKSLTMAMLAKKIYQTIRNPKIVLVTDRIDLDTQITDTFSKVDVPVHNAKTGNQLVALLQSKSDAVVTTIINKFEAAVNQLANTPLESPNIFVLIDEGHRTQYGTFNVKMQKVLPNACFLAFTGTPLMKKEKSTAQKFGGIIDDYTILRAVEDGAIVPIMYEGRYAIQNVNQKALDRGFESVAEPLSEYERKDLKRKYSQANLIAKTEQRIDEIARDISDHYTQNWGVDKTGERSGFKGMVVTPDKATAIKYKKAFDLIGKVTTEVIISPSDDRQGNDDIHEESTDEVVAFYKKMEAKFGKDFEKKLINQYKKTDYPELIIVVDKLLTGFDEPRVVVMYVCKKLREHTLLQAIARVNRVAEGKECGFIIDYEGILGELDEAMNVYNDLSEFDKDDLQGTLTDVKEEIKKLPQRHSVLNDLFKSISNKLDIVSYSNLLADEAIRTEFYQKFTAFAKCLKIALSSLDYENNTPQKTKSLYLSHFKFFTNLRNAVVNTYSDRVDFKKYEKQLQKLLDQHVTTEEVIRLTEQVSILDATAFEKELEKVVGSRAKAETIASRTSKHISERMDEDPTFYKRLSELIQQTIADLRAFRISELEAIKKLKEYREQAISKKGDDIPTDLQNKEEAIAFYRLIVSSIKLSQEQGITFAQETDAIIRRYVVVDWPNKLDIVRKINFYIGEYLIDELQMPILEAEELASKCVEIAKIRYKA</sequence>
<dbReference type="InterPro" id="IPR040980">
    <property type="entry name" value="SWI2_SNF2"/>
</dbReference>
<dbReference type="GO" id="GO:0005524">
    <property type="term" value="F:ATP binding"/>
    <property type="evidence" value="ECO:0007669"/>
    <property type="project" value="UniProtKB-KW"/>
</dbReference>